<dbReference type="InterPro" id="IPR000182">
    <property type="entry name" value="GNAT_dom"/>
</dbReference>
<dbReference type="PANTHER" id="PTHR43792:SF9">
    <property type="entry name" value="RIBOSOMAL-PROTEIN-ALANINE ACETYLTRANSFERASE"/>
    <property type="match status" value="1"/>
</dbReference>
<dbReference type="PROSITE" id="PS51186">
    <property type="entry name" value="GNAT"/>
    <property type="match status" value="1"/>
</dbReference>
<feature type="domain" description="N-acetyltransferase" evidence="1">
    <location>
        <begin position="18"/>
        <end position="174"/>
    </location>
</feature>
<keyword evidence="3" id="KW-1185">Reference proteome</keyword>
<dbReference type="RefSeq" id="WP_043905054.1">
    <property type="nucleotide sequence ID" value="NZ_CM002692.1"/>
</dbReference>
<gene>
    <name evidence="2" type="ORF">H839_10353</name>
</gene>
<accession>A0ABC9VEW9</accession>
<dbReference type="AlphaFoldDB" id="A0ABC9VEW9"/>
<dbReference type="InterPro" id="IPR016181">
    <property type="entry name" value="Acyl_CoA_acyltransferase"/>
</dbReference>
<organism evidence="2 3">
    <name type="scientific">Parageobacillus genomosp. 1</name>
    <dbReference type="NCBI Taxonomy" id="1295642"/>
    <lineage>
        <taxon>Bacteria</taxon>
        <taxon>Bacillati</taxon>
        <taxon>Bacillota</taxon>
        <taxon>Bacilli</taxon>
        <taxon>Bacillales</taxon>
        <taxon>Anoxybacillaceae</taxon>
        <taxon>Parageobacillus</taxon>
    </lineage>
</organism>
<name>A0ABC9VEW9_9BACL</name>
<dbReference type="CDD" id="cd04301">
    <property type="entry name" value="NAT_SF"/>
    <property type="match status" value="1"/>
</dbReference>
<dbReference type="PANTHER" id="PTHR43792">
    <property type="entry name" value="GNAT FAMILY, PUTATIVE (AFU_ORTHOLOGUE AFUA_3G00765)-RELATED-RELATED"/>
    <property type="match status" value="1"/>
</dbReference>
<dbReference type="EMBL" id="AOTZ01000005">
    <property type="protein sequence ID" value="EZP76991.1"/>
    <property type="molecule type" value="Genomic_DNA"/>
</dbReference>
<evidence type="ECO:0000313" key="3">
    <source>
        <dbReference type="Proteomes" id="UP000023566"/>
    </source>
</evidence>
<dbReference type="Proteomes" id="UP000023566">
    <property type="component" value="Chromosome"/>
</dbReference>
<proteinExistence type="predicted"/>
<sequence length="191" mass="22472">MKIEDIYNNLPTLETERLNLRKFTLDDAQDVFNYASEPDVSRFVPWEAHQSIEDSYNFINYILKQYEEGKLAPWAIELKQNKKVIGTIDFCAWFPHHFRAEIGFILSKEYWGMGLMVEAVTKVIQFGFEKMELNKIEASCMVENVQSQRVLQKLGMRLEGISRQKYFIKGKFRDMANYSILKSEYGIKIKS</sequence>
<reference evidence="2 3" key="1">
    <citation type="journal article" date="2014" name="Appl. Microbiol. Biotechnol.">
        <title>Transformable facultative thermophile Geobacillus stearothermophilus NUB3621 as a host strain for metabolic engineering.</title>
        <authorList>
            <person name="Blanchard K."/>
            <person name="Robic S."/>
            <person name="Matsumura I."/>
        </authorList>
    </citation>
    <scope>NUCLEOTIDE SEQUENCE [LARGE SCALE GENOMIC DNA]</scope>
    <source>
        <strain evidence="2 3">NUB3621</strain>
    </source>
</reference>
<protein>
    <submittedName>
        <fullName evidence="2">GCN5-related N-acetyltransferase</fullName>
    </submittedName>
</protein>
<evidence type="ECO:0000313" key="2">
    <source>
        <dbReference type="EMBL" id="EZP76991.1"/>
    </source>
</evidence>
<comment type="caution">
    <text evidence="2">The sequence shown here is derived from an EMBL/GenBank/DDBJ whole genome shotgun (WGS) entry which is preliminary data.</text>
</comment>
<evidence type="ECO:0000259" key="1">
    <source>
        <dbReference type="PROSITE" id="PS51186"/>
    </source>
</evidence>
<dbReference type="SUPFAM" id="SSF55729">
    <property type="entry name" value="Acyl-CoA N-acyltransferases (Nat)"/>
    <property type="match status" value="1"/>
</dbReference>
<dbReference type="Pfam" id="PF13302">
    <property type="entry name" value="Acetyltransf_3"/>
    <property type="match status" value="1"/>
</dbReference>
<dbReference type="InterPro" id="IPR051531">
    <property type="entry name" value="N-acetyltransferase"/>
</dbReference>
<dbReference type="Gene3D" id="3.40.630.30">
    <property type="match status" value="1"/>
</dbReference>